<protein>
    <recommendedName>
        <fullName evidence="3">Fumarylacetoacetase-like C-terminal domain-containing protein</fullName>
    </recommendedName>
</protein>
<dbReference type="InterPro" id="IPR011234">
    <property type="entry name" value="Fumarylacetoacetase-like_C"/>
</dbReference>
<comment type="similarity">
    <text evidence="1">Belongs to the FAH family.</text>
</comment>
<evidence type="ECO:0000256" key="1">
    <source>
        <dbReference type="ARBA" id="ARBA00010211"/>
    </source>
</evidence>
<name>A0A9P8FAX5_AURME</name>
<organism evidence="4 5">
    <name type="scientific">Aureobasidium melanogenum</name>
    <name type="common">Aureobasidium pullulans var. melanogenum</name>
    <dbReference type="NCBI Taxonomy" id="46634"/>
    <lineage>
        <taxon>Eukaryota</taxon>
        <taxon>Fungi</taxon>
        <taxon>Dikarya</taxon>
        <taxon>Ascomycota</taxon>
        <taxon>Pezizomycotina</taxon>
        <taxon>Dothideomycetes</taxon>
        <taxon>Dothideomycetidae</taxon>
        <taxon>Dothideales</taxon>
        <taxon>Saccotheciaceae</taxon>
        <taxon>Aureobasidium</taxon>
    </lineage>
</organism>
<evidence type="ECO:0000256" key="2">
    <source>
        <dbReference type="ARBA" id="ARBA00022723"/>
    </source>
</evidence>
<keyword evidence="2" id="KW-0479">Metal-binding</keyword>
<dbReference type="SUPFAM" id="SSF56529">
    <property type="entry name" value="FAH"/>
    <property type="match status" value="1"/>
</dbReference>
<dbReference type="EMBL" id="JAHFXS010004187">
    <property type="protein sequence ID" value="KAG9956887.1"/>
    <property type="molecule type" value="Genomic_DNA"/>
</dbReference>
<evidence type="ECO:0000313" key="5">
    <source>
        <dbReference type="Proteomes" id="UP000729357"/>
    </source>
</evidence>
<feature type="domain" description="Fumarylacetoacetase-like C-terminal" evidence="3">
    <location>
        <begin position="1"/>
        <end position="45"/>
    </location>
</feature>
<keyword evidence="5" id="KW-1185">Reference proteome</keyword>
<feature type="non-terminal residue" evidence="4">
    <location>
        <position position="1"/>
    </location>
</feature>
<evidence type="ECO:0000259" key="3">
    <source>
        <dbReference type="Pfam" id="PF01557"/>
    </source>
</evidence>
<feature type="non-terminal residue" evidence="4">
    <location>
        <position position="50"/>
    </location>
</feature>
<dbReference type="Proteomes" id="UP000729357">
    <property type="component" value="Unassembled WGS sequence"/>
</dbReference>
<dbReference type="InterPro" id="IPR036663">
    <property type="entry name" value="Fumarylacetoacetase_C_sf"/>
</dbReference>
<dbReference type="Pfam" id="PF01557">
    <property type="entry name" value="FAA_hydrolase"/>
    <property type="match status" value="1"/>
</dbReference>
<dbReference type="GO" id="GO:0018773">
    <property type="term" value="F:acetylpyruvate hydrolase activity"/>
    <property type="evidence" value="ECO:0007669"/>
    <property type="project" value="TreeGrafter"/>
</dbReference>
<accession>A0A9P8FAX5</accession>
<dbReference type="Gene3D" id="3.90.850.10">
    <property type="entry name" value="Fumarylacetoacetase-like, C-terminal domain"/>
    <property type="match status" value="1"/>
</dbReference>
<evidence type="ECO:0000313" key="4">
    <source>
        <dbReference type="EMBL" id="KAG9956887.1"/>
    </source>
</evidence>
<dbReference type="PANTHER" id="PTHR11820">
    <property type="entry name" value="ACYLPYRUVASE"/>
    <property type="match status" value="1"/>
</dbReference>
<comment type="caution">
    <text evidence="4">The sequence shown here is derived from an EMBL/GenBank/DDBJ whole genome shotgun (WGS) entry which is preliminary data.</text>
</comment>
<dbReference type="GO" id="GO:0046872">
    <property type="term" value="F:metal ion binding"/>
    <property type="evidence" value="ECO:0007669"/>
    <property type="project" value="UniProtKB-KW"/>
</dbReference>
<gene>
    <name evidence="4" type="ORF">KCU98_g17254</name>
</gene>
<reference evidence="4" key="1">
    <citation type="journal article" date="2021" name="J Fungi (Basel)">
        <title>Virulence traits and population genomics of the black yeast Aureobasidium melanogenum.</title>
        <authorList>
            <person name="Cernosa A."/>
            <person name="Sun X."/>
            <person name="Gostincar C."/>
            <person name="Fang C."/>
            <person name="Gunde-Cimerman N."/>
            <person name="Song Z."/>
        </authorList>
    </citation>
    <scope>NUCLEOTIDE SEQUENCE</scope>
    <source>
        <strain evidence="4">EXF-9298</strain>
    </source>
</reference>
<proteinExistence type="inferred from homology"/>
<sequence length="50" mass="5291">LPAGTIILTGTPAGVGVGKDPKEFLRDGDEFSVEVHPHIGTLTTVFQDEK</sequence>
<dbReference type="PANTHER" id="PTHR11820:SF7">
    <property type="entry name" value="ACYLPYRUVASE FAHD1, MITOCHONDRIAL"/>
    <property type="match status" value="1"/>
</dbReference>
<dbReference type="AlphaFoldDB" id="A0A9P8FAX5"/>
<reference evidence="4" key="2">
    <citation type="submission" date="2021-08" db="EMBL/GenBank/DDBJ databases">
        <authorList>
            <person name="Gostincar C."/>
            <person name="Sun X."/>
            <person name="Song Z."/>
            <person name="Gunde-Cimerman N."/>
        </authorList>
    </citation>
    <scope>NUCLEOTIDE SEQUENCE</scope>
    <source>
        <strain evidence="4">EXF-9298</strain>
    </source>
</reference>